<dbReference type="Pfam" id="PF13439">
    <property type="entry name" value="Glyco_transf_4"/>
    <property type="match status" value="1"/>
</dbReference>
<proteinExistence type="predicted"/>
<dbReference type="InterPro" id="IPR001296">
    <property type="entry name" value="Glyco_trans_1"/>
</dbReference>
<sequence>MTAKRIAIAIDTLTGGGAEKVMLTLAKALLAQGHRPHLLVMQDECLHDIPDLVPVTFCFNKNDKNLTGFSKLSRSVVVLEKVIADVEKKAGKFDLFLSNLDLTNLLMSKTSVTPLYFVIHSSVEESLSRQAKLGPFAYFKMLKAVKALNGQNLVTVSKGIEKEIVKVGRIQPKTIRTIYNPFDIEHILECSEQQNDEIPDGDFLIHVGRFAKAKRHDVLFQALKQIDSQIPLVLLCKNRKKALKVADKYGVRDRLIIPGFQTNPFPWIKQAKLLVLSSDYEGLPTVLIESLACGTPVVSTNCNHGPDEILTGKLAHYLVPRRDPKALAAKIDEALFTPPNIGELEIFNQVSAEVVAKSYLKLIW</sequence>
<organism evidence="3 4">
    <name type="scientific">Shewanella psychropiezotolerans</name>
    <dbReference type="NCBI Taxonomy" id="2593655"/>
    <lineage>
        <taxon>Bacteria</taxon>
        <taxon>Pseudomonadati</taxon>
        <taxon>Pseudomonadota</taxon>
        <taxon>Gammaproteobacteria</taxon>
        <taxon>Alteromonadales</taxon>
        <taxon>Shewanellaceae</taxon>
        <taxon>Shewanella</taxon>
    </lineage>
</organism>
<dbReference type="EMBL" id="CP041614">
    <property type="protein sequence ID" value="QDO81992.1"/>
    <property type="molecule type" value="Genomic_DNA"/>
</dbReference>
<dbReference type="Pfam" id="PF00534">
    <property type="entry name" value="Glycos_transf_1"/>
    <property type="match status" value="1"/>
</dbReference>
<evidence type="ECO:0000259" key="1">
    <source>
        <dbReference type="Pfam" id="PF00534"/>
    </source>
</evidence>
<protein>
    <submittedName>
        <fullName evidence="3">Glycosyltransferase</fullName>
    </submittedName>
</protein>
<dbReference type="PANTHER" id="PTHR12526:SF638">
    <property type="entry name" value="SPORE COAT PROTEIN SA"/>
    <property type="match status" value="1"/>
</dbReference>
<name>A0ABX5WUD7_9GAMM</name>
<dbReference type="RefSeq" id="WP_144044385.1">
    <property type="nucleotide sequence ID" value="NZ_CP041614.1"/>
</dbReference>
<dbReference type="Gene3D" id="3.40.50.2000">
    <property type="entry name" value="Glycogen Phosphorylase B"/>
    <property type="match status" value="2"/>
</dbReference>
<evidence type="ECO:0000313" key="4">
    <source>
        <dbReference type="Proteomes" id="UP000315947"/>
    </source>
</evidence>
<dbReference type="InterPro" id="IPR028098">
    <property type="entry name" value="Glyco_trans_4-like_N"/>
</dbReference>
<reference evidence="3 4" key="1">
    <citation type="submission" date="2019-07" db="EMBL/GenBank/DDBJ databases">
        <title>Shewanella sp. YLB-06 whole genomic sequence.</title>
        <authorList>
            <person name="Yu L."/>
        </authorList>
    </citation>
    <scope>NUCLEOTIDE SEQUENCE [LARGE SCALE GENOMIC DNA]</scope>
    <source>
        <strain evidence="3 4">YLB-06</strain>
    </source>
</reference>
<accession>A0ABX5WUD7</accession>
<dbReference type="SUPFAM" id="SSF53756">
    <property type="entry name" value="UDP-Glycosyltransferase/glycogen phosphorylase"/>
    <property type="match status" value="1"/>
</dbReference>
<gene>
    <name evidence="3" type="ORF">FM037_00590</name>
</gene>
<evidence type="ECO:0000313" key="3">
    <source>
        <dbReference type="EMBL" id="QDO81992.1"/>
    </source>
</evidence>
<feature type="domain" description="Glycosyl transferase family 1" evidence="1">
    <location>
        <begin position="194"/>
        <end position="335"/>
    </location>
</feature>
<dbReference type="PANTHER" id="PTHR12526">
    <property type="entry name" value="GLYCOSYLTRANSFERASE"/>
    <property type="match status" value="1"/>
</dbReference>
<feature type="domain" description="Glycosyltransferase subfamily 4-like N-terminal" evidence="2">
    <location>
        <begin position="16"/>
        <end position="185"/>
    </location>
</feature>
<dbReference type="CDD" id="cd03811">
    <property type="entry name" value="GT4_GT28_WabH-like"/>
    <property type="match status" value="1"/>
</dbReference>
<evidence type="ECO:0000259" key="2">
    <source>
        <dbReference type="Pfam" id="PF13439"/>
    </source>
</evidence>
<dbReference type="Proteomes" id="UP000315947">
    <property type="component" value="Chromosome"/>
</dbReference>
<keyword evidence="4" id="KW-1185">Reference proteome</keyword>